<proteinExistence type="predicted"/>
<protein>
    <submittedName>
        <fullName evidence="5">Transcriptional regulator</fullName>
    </submittedName>
</protein>
<keyword evidence="2" id="KW-0067">ATP-binding</keyword>
<evidence type="ECO:0000313" key="5">
    <source>
        <dbReference type="EMBL" id="BCJ37304.1"/>
    </source>
</evidence>
<dbReference type="GO" id="GO:0006355">
    <property type="term" value="P:regulation of DNA-templated transcription"/>
    <property type="evidence" value="ECO:0007669"/>
    <property type="project" value="InterPro"/>
</dbReference>
<organism evidence="5 6">
    <name type="scientific">Actinocatenispora thailandica</name>
    <dbReference type="NCBI Taxonomy" id="227318"/>
    <lineage>
        <taxon>Bacteria</taxon>
        <taxon>Bacillati</taxon>
        <taxon>Actinomycetota</taxon>
        <taxon>Actinomycetes</taxon>
        <taxon>Micromonosporales</taxon>
        <taxon>Micromonosporaceae</taxon>
        <taxon>Actinocatenispora</taxon>
    </lineage>
</organism>
<dbReference type="Gene3D" id="1.10.10.10">
    <property type="entry name" value="Winged helix-like DNA-binding domain superfamily/Winged helix DNA-binding domain"/>
    <property type="match status" value="1"/>
</dbReference>
<dbReference type="KEGG" id="atl:Athai_48070"/>
<dbReference type="SMART" id="SM00421">
    <property type="entry name" value="HTH_LUXR"/>
    <property type="match status" value="1"/>
</dbReference>
<dbReference type="GO" id="GO:0004016">
    <property type="term" value="F:adenylate cyclase activity"/>
    <property type="evidence" value="ECO:0007669"/>
    <property type="project" value="TreeGrafter"/>
</dbReference>
<dbReference type="CDD" id="cd06170">
    <property type="entry name" value="LuxR_C_like"/>
    <property type="match status" value="1"/>
</dbReference>
<evidence type="ECO:0000313" key="6">
    <source>
        <dbReference type="Proteomes" id="UP000611640"/>
    </source>
</evidence>
<accession>A0A7R7DT06</accession>
<evidence type="ECO:0000256" key="2">
    <source>
        <dbReference type="ARBA" id="ARBA00022840"/>
    </source>
</evidence>
<name>A0A7R7DT06_9ACTN</name>
<dbReference type="Pfam" id="PF13191">
    <property type="entry name" value="AAA_16"/>
    <property type="match status" value="1"/>
</dbReference>
<dbReference type="InterPro" id="IPR041664">
    <property type="entry name" value="AAA_16"/>
</dbReference>
<dbReference type="InterPro" id="IPR000792">
    <property type="entry name" value="Tscrpt_reg_LuxR_C"/>
</dbReference>
<feature type="region of interest" description="Disordered" evidence="3">
    <location>
        <begin position="1"/>
        <end position="22"/>
    </location>
</feature>
<dbReference type="PROSITE" id="PS00622">
    <property type="entry name" value="HTH_LUXR_1"/>
    <property type="match status" value="1"/>
</dbReference>
<dbReference type="EMBL" id="AP023355">
    <property type="protein sequence ID" value="BCJ37304.1"/>
    <property type="molecule type" value="Genomic_DNA"/>
</dbReference>
<evidence type="ECO:0000256" key="3">
    <source>
        <dbReference type="SAM" id="MobiDB-lite"/>
    </source>
</evidence>
<evidence type="ECO:0000256" key="1">
    <source>
        <dbReference type="ARBA" id="ARBA00022741"/>
    </source>
</evidence>
<dbReference type="Gene3D" id="3.40.50.300">
    <property type="entry name" value="P-loop containing nucleotide triphosphate hydrolases"/>
    <property type="match status" value="1"/>
</dbReference>
<dbReference type="AlphaFoldDB" id="A0A7R7DT06"/>
<dbReference type="InterPro" id="IPR016032">
    <property type="entry name" value="Sig_transdc_resp-reg_C-effctor"/>
</dbReference>
<dbReference type="InterPro" id="IPR036388">
    <property type="entry name" value="WH-like_DNA-bd_sf"/>
</dbReference>
<keyword evidence="1" id="KW-0547">Nucleotide-binding</keyword>
<dbReference type="GO" id="GO:0005524">
    <property type="term" value="F:ATP binding"/>
    <property type="evidence" value="ECO:0007669"/>
    <property type="project" value="UniProtKB-KW"/>
</dbReference>
<sequence>MLAGDAVRAGQPGVRVRKPAATPRPLVGRDRQLDELAIALHAAGHGVSAVIEILGDPGSGKTALLDQLAYRSAGTGASVVTASGDRFAPARPHGLTREILTRSGAETRDPGGVHRAVADWLTRLPAPRLLLFDDAHWSDPDSVDLLGRLLSEPPDGVLTVVAYRPRQCSPRMRDRLSRATRQRRLTLPPLSPADVTRLSGLAEDTALYTLCAGNPRLALVTASGLAGAAAPAWLTAAAQSAIEQTGSELSAVADRHQRCLAAASVLACGQRTRGHWPTAPLAVEEVAALAAGPDAARSIDALVAHDLLRSDGTNGLRFRDTLVAMIAYRRLGPGERWRLHAAAATLLRSRGYPAADYAEHVRLSAARSDNAAVEALRAAGRQSHARNPLRAAELLRSALDLLPPDADQVAETRVELAEAMASGGALHEASDLLDRHPPAGPAELRDRAATTRARCQRLLGHPDEALTVVRSRLTAEPGAAGRLPLLTEAALDAVLCNASGTDELVAEARRAAAERGDDPGLRTVSAIQALAAAAAGHRTAALAALEPVATALDAMPNPAPDLAMIVAGSELLLEHDRRARHHFDQALRTAGTARRGDLLPRLLVGRGAAALRLGSVGHAVADLRDALRAVEGSPPGHLGTLATALLAAALAERDGSSAGNAGADPPPPTAATWYGSLPQRALARLRGSEAALLACCGGASLGLVPRATRPYWSSVLFELAIRRHDDAAARRWVAQALWQARGLGLPGMSAHARLARARWLQHRGRPEAALPAAGTAISTYQSLGWRIAEADAHLFAAIAAGRCRRWRDAQDHLGAARRLAEATGSERLRRSAIEQQRRIGGLAGRSSAHPGSPLTRREREIARLVLTGASNARIAERLCVTVKTVEAHLTHVYRKLGAGSRTQLVTLLLGHPDALEQC</sequence>
<dbReference type="InterPro" id="IPR027417">
    <property type="entry name" value="P-loop_NTPase"/>
</dbReference>
<dbReference type="InterPro" id="IPR011990">
    <property type="entry name" value="TPR-like_helical_dom_sf"/>
</dbReference>
<gene>
    <name evidence="5" type="ORF">Athai_48070</name>
</gene>
<dbReference type="PROSITE" id="PS50043">
    <property type="entry name" value="HTH_LUXR_2"/>
    <property type="match status" value="1"/>
</dbReference>
<dbReference type="SUPFAM" id="SSF48452">
    <property type="entry name" value="TPR-like"/>
    <property type="match status" value="1"/>
</dbReference>
<dbReference type="SUPFAM" id="SSF46894">
    <property type="entry name" value="C-terminal effector domain of the bipartite response regulators"/>
    <property type="match status" value="1"/>
</dbReference>
<feature type="domain" description="HTH luxR-type" evidence="4">
    <location>
        <begin position="847"/>
        <end position="912"/>
    </location>
</feature>
<dbReference type="PRINTS" id="PR00038">
    <property type="entry name" value="HTHLUXR"/>
</dbReference>
<dbReference type="Proteomes" id="UP000611640">
    <property type="component" value="Chromosome"/>
</dbReference>
<dbReference type="PANTHER" id="PTHR16305">
    <property type="entry name" value="TESTICULAR SOLUBLE ADENYLYL CYCLASE"/>
    <property type="match status" value="1"/>
</dbReference>
<dbReference type="GO" id="GO:0005737">
    <property type="term" value="C:cytoplasm"/>
    <property type="evidence" value="ECO:0007669"/>
    <property type="project" value="TreeGrafter"/>
</dbReference>
<dbReference type="PANTHER" id="PTHR16305:SF35">
    <property type="entry name" value="TRANSCRIPTIONAL ACTIVATOR DOMAIN"/>
    <property type="match status" value="1"/>
</dbReference>
<evidence type="ECO:0000259" key="4">
    <source>
        <dbReference type="PROSITE" id="PS50043"/>
    </source>
</evidence>
<reference evidence="5 6" key="1">
    <citation type="submission" date="2020-08" db="EMBL/GenBank/DDBJ databases">
        <title>Whole genome shotgun sequence of Actinocatenispora thailandica NBRC 105041.</title>
        <authorList>
            <person name="Komaki H."/>
            <person name="Tamura T."/>
        </authorList>
    </citation>
    <scope>NUCLEOTIDE SEQUENCE [LARGE SCALE GENOMIC DNA]</scope>
    <source>
        <strain evidence="5 6">NBRC 105041</strain>
    </source>
</reference>
<dbReference type="SUPFAM" id="SSF52540">
    <property type="entry name" value="P-loop containing nucleoside triphosphate hydrolases"/>
    <property type="match status" value="1"/>
</dbReference>
<dbReference type="GO" id="GO:0003677">
    <property type="term" value="F:DNA binding"/>
    <property type="evidence" value="ECO:0007669"/>
    <property type="project" value="InterPro"/>
</dbReference>
<dbReference type="Pfam" id="PF00196">
    <property type="entry name" value="GerE"/>
    <property type="match status" value="1"/>
</dbReference>
<keyword evidence="6" id="KW-1185">Reference proteome</keyword>